<organism evidence="1">
    <name type="scientific">termite gut metagenome</name>
    <dbReference type="NCBI Taxonomy" id="433724"/>
    <lineage>
        <taxon>unclassified sequences</taxon>
        <taxon>metagenomes</taxon>
        <taxon>organismal metagenomes</taxon>
    </lineage>
</organism>
<evidence type="ECO:0000313" key="1">
    <source>
        <dbReference type="EMBL" id="KAA6338596.1"/>
    </source>
</evidence>
<dbReference type="EMBL" id="SNRY01000603">
    <property type="protein sequence ID" value="KAA6338596.1"/>
    <property type="molecule type" value="Genomic_DNA"/>
</dbReference>
<gene>
    <name evidence="1" type="ORF">EZS27_013401</name>
</gene>
<feature type="non-terminal residue" evidence="1">
    <location>
        <position position="287"/>
    </location>
</feature>
<comment type="caution">
    <text evidence="1">The sequence shown here is derived from an EMBL/GenBank/DDBJ whole genome shotgun (WGS) entry which is preliminary data.</text>
</comment>
<reference evidence="1" key="1">
    <citation type="submission" date="2019-03" db="EMBL/GenBank/DDBJ databases">
        <title>Single cell metagenomics reveals metabolic interactions within the superorganism composed of flagellate Streblomastix strix and complex community of Bacteroidetes bacteria on its surface.</title>
        <authorList>
            <person name="Treitli S.C."/>
            <person name="Kolisko M."/>
            <person name="Husnik F."/>
            <person name="Keeling P."/>
            <person name="Hampl V."/>
        </authorList>
    </citation>
    <scope>NUCLEOTIDE SEQUENCE</scope>
    <source>
        <strain evidence="1">STM</strain>
    </source>
</reference>
<dbReference type="AlphaFoldDB" id="A0A5J4RXB8"/>
<accession>A0A5J4RXB8</accession>
<protein>
    <recommendedName>
        <fullName evidence="2">Peptidyl-prolyl cis-trans isomerase</fullName>
    </recommendedName>
</protein>
<proteinExistence type="predicted"/>
<sequence length="287" mass="34289">MRIIVWGFIILSFCISCKNNPKGSHNGKTFLVGVNGNFLYREDLYKALPFGLSKEDSITFVNKYIHNWVKDVLLYDKAESNIPNSHEIDVAVENYRRSLIIHVYQQELMKERLLREVPEQECIDFYEQNKNLFLLDFSLVKGLFIKIPITAPQLNDVRQWYKTETYEAVEKLEKYSFLNAVNYLYFYDKWMPISEIIGYIPFNVSDPEAYIKEKQQIEWLDNEFCYFLNVSEFCNKGEIKPYEFAKAEIKELLINEQQVDFMEGIKEDLYHQAEQRNQIIYNYQKEE</sequence>
<evidence type="ECO:0008006" key="2">
    <source>
        <dbReference type="Google" id="ProtNLM"/>
    </source>
</evidence>
<name>A0A5J4RXB8_9ZZZZ</name>